<feature type="non-terminal residue" evidence="1">
    <location>
        <position position="1"/>
    </location>
</feature>
<dbReference type="Proteomes" id="UP000789920">
    <property type="component" value="Unassembled WGS sequence"/>
</dbReference>
<reference evidence="1" key="1">
    <citation type="submission" date="2021-06" db="EMBL/GenBank/DDBJ databases">
        <authorList>
            <person name="Kallberg Y."/>
            <person name="Tangrot J."/>
            <person name="Rosling A."/>
        </authorList>
    </citation>
    <scope>NUCLEOTIDE SEQUENCE</scope>
    <source>
        <strain evidence="1">MA461A</strain>
    </source>
</reference>
<evidence type="ECO:0000313" key="1">
    <source>
        <dbReference type="EMBL" id="CAG8847415.1"/>
    </source>
</evidence>
<gene>
    <name evidence="1" type="ORF">RPERSI_LOCUS34623</name>
</gene>
<keyword evidence="2" id="KW-1185">Reference proteome</keyword>
<organism evidence="1 2">
    <name type="scientific">Racocetra persica</name>
    <dbReference type="NCBI Taxonomy" id="160502"/>
    <lineage>
        <taxon>Eukaryota</taxon>
        <taxon>Fungi</taxon>
        <taxon>Fungi incertae sedis</taxon>
        <taxon>Mucoromycota</taxon>
        <taxon>Glomeromycotina</taxon>
        <taxon>Glomeromycetes</taxon>
        <taxon>Diversisporales</taxon>
        <taxon>Gigasporaceae</taxon>
        <taxon>Racocetra</taxon>
    </lineage>
</organism>
<protein>
    <submittedName>
        <fullName evidence="1">6613_t:CDS:1</fullName>
    </submittedName>
</protein>
<evidence type="ECO:0000313" key="2">
    <source>
        <dbReference type="Proteomes" id="UP000789920"/>
    </source>
</evidence>
<sequence>EIALIILTLIYKYPIDISPQDHVAVCQNTTDVSPQDYIDICHNQSSIEE</sequence>
<comment type="caution">
    <text evidence="1">The sequence shown here is derived from an EMBL/GenBank/DDBJ whole genome shotgun (WGS) entry which is preliminary data.</text>
</comment>
<name>A0ACA9ST86_9GLOM</name>
<dbReference type="EMBL" id="CAJVQC010155794">
    <property type="protein sequence ID" value="CAG8847415.1"/>
    <property type="molecule type" value="Genomic_DNA"/>
</dbReference>
<proteinExistence type="predicted"/>
<accession>A0ACA9ST86</accession>